<dbReference type="EMBL" id="CADCST010000118">
    <property type="protein sequence ID" value="CAA9201624.1"/>
    <property type="molecule type" value="Genomic_DNA"/>
</dbReference>
<protein>
    <recommendedName>
        <fullName evidence="3">GxxExxY protein</fullName>
    </recommendedName>
</protein>
<sequence>MEIHRILGGGLLEIVYKDALEYEFKKHNIPFQREKEYSIKYKDIVLAHKFYADFVIYDEIILEVKASKDIIDEYTAQTINYLRLADSDLGIIVNFNKKSLQHKRVIH</sequence>
<keyword evidence="2" id="KW-1185">Reference proteome</keyword>
<comment type="caution">
    <text evidence="1">The sequence shown here is derived from an EMBL/GenBank/DDBJ whole genome shotgun (WGS) entry which is preliminary data.</text>
</comment>
<accession>A0ABN7ENY8</accession>
<name>A0ABN7ENY8_9FLAO</name>
<gene>
    <name evidence="1" type="ORF">FLACOL7796_03852</name>
</gene>
<dbReference type="Pfam" id="PF13366">
    <property type="entry name" value="PDDEXK_3"/>
    <property type="match status" value="1"/>
</dbReference>
<dbReference type="NCBIfam" id="TIGR04256">
    <property type="entry name" value="GxxExxY"/>
    <property type="match status" value="1"/>
</dbReference>
<evidence type="ECO:0008006" key="3">
    <source>
        <dbReference type="Google" id="ProtNLM"/>
    </source>
</evidence>
<proteinExistence type="predicted"/>
<dbReference type="InterPro" id="IPR026350">
    <property type="entry name" value="GxxExxY"/>
</dbReference>
<evidence type="ECO:0000313" key="1">
    <source>
        <dbReference type="EMBL" id="CAA9201624.1"/>
    </source>
</evidence>
<dbReference type="Proteomes" id="UP000474567">
    <property type="component" value="Unassembled WGS sequence"/>
</dbReference>
<evidence type="ECO:0000313" key="2">
    <source>
        <dbReference type="Proteomes" id="UP000474567"/>
    </source>
</evidence>
<organism evidence="1 2">
    <name type="scientific">Flavobacterium collinsii</name>
    <dbReference type="NCBI Taxonomy" id="1114861"/>
    <lineage>
        <taxon>Bacteria</taxon>
        <taxon>Pseudomonadati</taxon>
        <taxon>Bacteroidota</taxon>
        <taxon>Flavobacteriia</taxon>
        <taxon>Flavobacteriales</taxon>
        <taxon>Flavobacteriaceae</taxon>
        <taxon>Flavobacterium</taxon>
    </lineage>
</organism>
<reference evidence="1 2" key="1">
    <citation type="submission" date="2020-02" db="EMBL/GenBank/DDBJ databases">
        <authorList>
            <person name="Criscuolo A."/>
        </authorList>
    </citation>
    <scope>NUCLEOTIDE SEQUENCE [LARGE SCALE GENOMIC DNA]</scope>
    <source>
        <strain evidence="1">CECT7796</strain>
    </source>
</reference>